<evidence type="ECO:0000256" key="5">
    <source>
        <dbReference type="ARBA" id="ARBA00023034"/>
    </source>
</evidence>
<dbReference type="GO" id="GO:0005794">
    <property type="term" value="C:Golgi apparatus"/>
    <property type="evidence" value="ECO:0007669"/>
    <property type="project" value="UniProtKB-SubCell"/>
</dbReference>
<comment type="subcellular location">
    <subcellularLocation>
        <location evidence="1">Cytoplasmic vesicle</location>
        <location evidence="1">Clathrin-coated vesicle</location>
    </subcellularLocation>
    <subcellularLocation>
        <location evidence="2">Golgi apparatus</location>
    </subcellularLocation>
    <subcellularLocation>
        <location evidence="3">Membrane</location>
        <location evidence="3">Clathrin-coated pit</location>
    </subcellularLocation>
</comment>
<evidence type="ECO:0000256" key="4">
    <source>
        <dbReference type="ARBA" id="ARBA00022583"/>
    </source>
</evidence>
<dbReference type="FunFam" id="1.20.58.150:FF:000005">
    <property type="entry name" value="putative clathrin assembly protein At2g25430"/>
    <property type="match status" value="1"/>
</dbReference>
<dbReference type="GO" id="GO:0072583">
    <property type="term" value="P:clathrin-dependent endocytosis"/>
    <property type="evidence" value="ECO:0007669"/>
    <property type="project" value="InterPro"/>
</dbReference>
<dbReference type="FunFam" id="1.25.40.90:FF:000005">
    <property type="entry name" value="Clathrin assembly protein AP180"/>
    <property type="match status" value="1"/>
</dbReference>
<dbReference type="PANTHER" id="PTHR22951">
    <property type="entry name" value="CLATHRIN ASSEMBLY PROTEIN"/>
    <property type="match status" value="1"/>
</dbReference>
<keyword evidence="7" id="KW-0168">Coated pit</keyword>
<dbReference type="GO" id="GO:0005546">
    <property type="term" value="F:phosphatidylinositol-4,5-bisphosphate binding"/>
    <property type="evidence" value="ECO:0007669"/>
    <property type="project" value="TreeGrafter"/>
</dbReference>
<evidence type="ECO:0000259" key="9">
    <source>
        <dbReference type="PROSITE" id="PS50942"/>
    </source>
</evidence>
<keyword evidence="6" id="KW-0472">Membrane</keyword>
<dbReference type="GO" id="GO:0005905">
    <property type="term" value="C:clathrin-coated pit"/>
    <property type="evidence" value="ECO:0007669"/>
    <property type="project" value="UniProtKB-SubCell"/>
</dbReference>
<reference evidence="11" key="1">
    <citation type="journal article" date="2017" name="Nat. Commun.">
        <title>The asparagus genome sheds light on the origin and evolution of a young Y chromosome.</title>
        <authorList>
            <person name="Harkess A."/>
            <person name="Zhou J."/>
            <person name="Xu C."/>
            <person name="Bowers J.E."/>
            <person name="Van der Hulst R."/>
            <person name="Ayyampalayam S."/>
            <person name="Mercati F."/>
            <person name="Riccardi P."/>
            <person name="McKain M.R."/>
            <person name="Kakrana A."/>
            <person name="Tang H."/>
            <person name="Ray J."/>
            <person name="Groenendijk J."/>
            <person name="Arikit S."/>
            <person name="Mathioni S.M."/>
            <person name="Nakano M."/>
            <person name="Shan H."/>
            <person name="Telgmann-Rauber A."/>
            <person name="Kanno A."/>
            <person name="Yue Z."/>
            <person name="Chen H."/>
            <person name="Li W."/>
            <person name="Chen Y."/>
            <person name="Xu X."/>
            <person name="Zhang Y."/>
            <person name="Luo S."/>
            <person name="Chen H."/>
            <person name="Gao J."/>
            <person name="Mao Z."/>
            <person name="Pires J.C."/>
            <person name="Luo M."/>
            <person name="Kudrna D."/>
            <person name="Wing R.A."/>
            <person name="Meyers B.C."/>
            <person name="Yi K."/>
            <person name="Kong H."/>
            <person name="Lavrijsen P."/>
            <person name="Sunseri F."/>
            <person name="Falavigna A."/>
            <person name="Ye Y."/>
            <person name="Leebens-Mack J.H."/>
            <person name="Chen G."/>
        </authorList>
    </citation>
    <scope>NUCLEOTIDE SEQUENCE [LARGE SCALE GENOMIC DNA]</scope>
    <source>
        <strain evidence="11">cv. DH0086</strain>
    </source>
</reference>
<dbReference type="SUPFAM" id="SSF48464">
    <property type="entry name" value="ENTH/VHS domain"/>
    <property type="match status" value="1"/>
</dbReference>
<dbReference type="GO" id="GO:0048268">
    <property type="term" value="P:clathrin coat assembly"/>
    <property type="evidence" value="ECO:0007669"/>
    <property type="project" value="InterPro"/>
</dbReference>
<dbReference type="GO" id="GO:0005545">
    <property type="term" value="F:1-phosphatidylinositol binding"/>
    <property type="evidence" value="ECO:0007669"/>
    <property type="project" value="InterPro"/>
</dbReference>
<sequence length="434" mass="48309">MDQQSLRKAIGALKDSTTVGLVKVNSDYKELDIAIVKATSHVEMLAKEKYIQTIFSAISASRPRADVAYCINALARRLAKTHNWAVAIKTLIVIHRAFREVDATFQEELMNFTMGRSHMLNLCHFKDKSSPNAWDYSSWVRNYALYIEERLECFRIVKYDVETGNTRTLDLDTVNLLEHLPSLQQLLLRLLSCQPEGAAIYNSVIQYALSIVASESTKIYNAITGCTLNLVDKFFEMQRNDALRALEIYRKAGYQAERLSEFYEICKGLELGRELKFAKIEQPDVSFIDAMEQYVKDALRTQPANLNMVDANKRLPAPKSFMGIEHKKVDSNDDKQEAIAAVSVSPEQIAAETPKASVPAQTEVPDLLGLDDASQGAAELEENNTLALAVVPSSDPLDSTSADLMGETTGWELALVTASTSNRSAIGESKLVRN</sequence>
<dbReference type="PROSITE" id="PS50942">
    <property type="entry name" value="ENTH"/>
    <property type="match status" value="1"/>
</dbReference>
<dbReference type="InterPro" id="IPR014712">
    <property type="entry name" value="ANTH_dom_sf"/>
</dbReference>
<dbReference type="InterPro" id="IPR008942">
    <property type="entry name" value="ENTH_VHS"/>
</dbReference>
<accession>A0A5P1EYG6</accession>
<evidence type="ECO:0000313" key="10">
    <source>
        <dbReference type="EMBL" id="ONK70503.1"/>
    </source>
</evidence>
<name>A0A5P1EYG6_ASPOF</name>
<evidence type="ECO:0000256" key="8">
    <source>
        <dbReference type="ARBA" id="ARBA00023329"/>
    </source>
</evidence>
<proteinExistence type="predicted"/>
<keyword evidence="11" id="KW-1185">Reference proteome</keyword>
<dbReference type="SUPFAM" id="SSF89009">
    <property type="entry name" value="GAT-like domain"/>
    <property type="match status" value="1"/>
</dbReference>
<dbReference type="InterPro" id="IPR011417">
    <property type="entry name" value="ANTH_dom"/>
</dbReference>
<dbReference type="GO" id="GO:0030136">
    <property type="term" value="C:clathrin-coated vesicle"/>
    <property type="evidence" value="ECO:0007669"/>
    <property type="project" value="UniProtKB-SubCell"/>
</dbReference>
<evidence type="ECO:0000256" key="3">
    <source>
        <dbReference type="ARBA" id="ARBA00004600"/>
    </source>
</evidence>
<evidence type="ECO:0000256" key="1">
    <source>
        <dbReference type="ARBA" id="ARBA00004132"/>
    </source>
</evidence>
<dbReference type="CDD" id="cd03564">
    <property type="entry name" value="ANTH_N"/>
    <property type="match status" value="1"/>
</dbReference>
<protein>
    <recommendedName>
        <fullName evidence="9">ENTH domain-containing protein</fullName>
    </recommendedName>
</protein>
<keyword evidence="8" id="KW-0968">Cytoplasmic vesicle</keyword>
<dbReference type="InterPro" id="IPR045192">
    <property type="entry name" value="AP180-like"/>
</dbReference>
<dbReference type="GO" id="GO:0006900">
    <property type="term" value="P:vesicle budding from membrane"/>
    <property type="evidence" value="ECO:0007669"/>
    <property type="project" value="TreeGrafter"/>
</dbReference>
<feature type="domain" description="ENTH" evidence="9">
    <location>
        <begin position="23"/>
        <end position="161"/>
    </location>
</feature>
<keyword evidence="5" id="KW-0333">Golgi apparatus</keyword>
<dbReference type="Pfam" id="PF07651">
    <property type="entry name" value="ANTH"/>
    <property type="match status" value="1"/>
</dbReference>
<dbReference type="EMBL" id="CM007385">
    <property type="protein sequence ID" value="ONK70503.1"/>
    <property type="molecule type" value="Genomic_DNA"/>
</dbReference>
<dbReference type="InterPro" id="IPR048050">
    <property type="entry name" value="ANTH_N_plant"/>
</dbReference>
<dbReference type="SMART" id="SM00273">
    <property type="entry name" value="ENTH"/>
    <property type="match status" value="1"/>
</dbReference>
<dbReference type="Proteomes" id="UP000243459">
    <property type="component" value="Chromosome 5"/>
</dbReference>
<dbReference type="PANTHER" id="PTHR22951:SF97">
    <property type="entry name" value="ENTH DOMAIN-CONTAINING PROTEIN"/>
    <property type="match status" value="1"/>
</dbReference>
<dbReference type="AlphaFoldDB" id="A0A5P1EYG6"/>
<gene>
    <name evidence="10" type="ORF">A4U43_C05F34380</name>
</gene>
<dbReference type="GO" id="GO:0032050">
    <property type="term" value="F:clathrin heavy chain binding"/>
    <property type="evidence" value="ECO:0007669"/>
    <property type="project" value="TreeGrafter"/>
</dbReference>
<dbReference type="GO" id="GO:0000149">
    <property type="term" value="F:SNARE binding"/>
    <property type="evidence" value="ECO:0007669"/>
    <property type="project" value="TreeGrafter"/>
</dbReference>
<evidence type="ECO:0000313" key="11">
    <source>
        <dbReference type="Proteomes" id="UP000243459"/>
    </source>
</evidence>
<evidence type="ECO:0000256" key="6">
    <source>
        <dbReference type="ARBA" id="ARBA00023136"/>
    </source>
</evidence>
<organism evidence="10 11">
    <name type="scientific">Asparagus officinalis</name>
    <name type="common">Garden asparagus</name>
    <dbReference type="NCBI Taxonomy" id="4686"/>
    <lineage>
        <taxon>Eukaryota</taxon>
        <taxon>Viridiplantae</taxon>
        <taxon>Streptophyta</taxon>
        <taxon>Embryophyta</taxon>
        <taxon>Tracheophyta</taxon>
        <taxon>Spermatophyta</taxon>
        <taxon>Magnoliopsida</taxon>
        <taxon>Liliopsida</taxon>
        <taxon>Asparagales</taxon>
        <taxon>Asparagaceae</taxon>
        <taxon>Asparagoideae</taxon>
        <taxon>Asparagus</taxon>
    </lineage>
</organism>
<dbReference type="InterPro" id="IPR013809">
    <property type="entry name" value="ENTH"/>
</dbReference>
<dbReference type="OMA" id="HHNAERT"/>
<dbReference type="Gene3D" id="1.25.40.90">
    <property type="match status" value="1"/>
</dbReference>
<evidence type="ECO:0000256" key="7">
    <source>
        <dbReference type="ARBA" id="ARBA00023176"/>
    </source>
</evidence>
<dbReference type="Gramene" id="ONK70503">
    <property type="protein sequence ID" value="ONK70503"/>
    <property type="gene ID" value="A4U43_C05F34380"/>
</dbReference>
<dbReference type="Gene3D" id="1.20.58.150">
    <property type="entry name" value="ANTH domain"/>
    <property type="match status" value="1"/>
</dbReference>
<keyword evidence="4" id="KW-0254">Endocytosis</keyword>
<evidence type="ECO:0000256" key="2">
    <source>
        <dbReference type="ARBA" id="ARBA00004555"/>
    </source>
</evidence>